<dbReference type="Gene3D" id="3.40.50.300">
    <property type="entry name" value="P-loop containing nucleotide triphosphate hydrolases"/>
    <property type="match status" value="1"/>
</dbReference>
<dbReference type="InterPro" id="IPR031167">
    <property type="entry name" value="G_OBG"/>
</dbReference>
<protein>
    <submittedName>
        <fullName evidence="4">BQ5605_C031g10949 protein</fullName>
    </submittedName>
</protein>
<keyword evidence="2" id="KW-0342">GTP-binding</keyword>
<dbReference type="CDD" id="cd01896">
    <property type="entry name" value="DRG"/>
    <property type="match status" value="1"/>
</dbReference>
<keyword evidence="5" id="KW-1185">Reference proteome</keyword>
<dbReference type="AlphaFoldDB" id="A0A2X0NAK6"/>
<gene>
    <name evidence="4" type="primary">BQ5605_C031g10949</name>
    <name evidence="4" type="ORF">BQ5605_C031G10949</name>
</gene>
<dbReference type="NCBIfam" id="TIGR00231">
    <property type="entry name" value="small_GTP"/>
    <property type="match status" value="1"/>
</dbReference>
<evidence type="ECO:0000313" key="5">
    <source>
        <dbReference type="Proteomes" id="UP000249464"/>
    </source>
</evidence>
<sequence>MPQFQTPITRASLIINLDYISKESHQLGLVAKMGITEKIDEIVKEMQATEGHLGSLKAKLARYRAELLEPAKTGKAGDGFDVSKAGYGRVALIGFPSVGKSTLLSKLTGTQSEAASYEFTTLVAIPGVLNIDGAKVQLLDLPGIVEGAASGKGRGRQVIAAAKSADLVLMMLDATKVQLHFNRAANQRRLLEIELEAVGMRLNRKKPDVIVRIKAAGGVTITHTVPLTRTDERAIKGVMSAYKLHNADIMIREDITTDDLIDVILGTRKYVPCLYCYNKIDAVSLEEVDRIAREPNTVVISCELDLNLDTLLKRIWELIGLNRVYTKKRGALPDLGDPLIVKMDADIEGVCNAIHKNIASKFKYALGQFLLYSTLLFSLQITEASYSFAVWGKSSKFAPKPQRVGLTHRIAPDDVVSLVTNV</sequence>
<dbReference type="Pfam" id="PF01926">
    <property type="entry name" value="MMR_HSR1"/>
    <property type="match status" value="1"/>
</dbReference>
<dbReference type="InterPro" id="IPR031662">
    <property type="entry name" value="GTP-binding_2"/>
</dbReference>
<dbReference type="Gene3D" id="6.10.140.1070">
    <property type="match status" value="1"/>
</dbReference>
<dbReference type="SUPFAM" id="SSF81271">
    <property type="entry name" value="TGS-like"/>
    <property type="match status" value="1"/>
</dbReference>
<dbReference type="PANTHER" id="PTHR43127">
    <property type="entry name" value="DEVELOPMENTALLY-REGULATED GTP-BINDING PROTEIN 2"/>
    <property type="match status" value="1"/>
</dbReference>
<dbReference type="InterPro" id="IPR027417">
    <property type="entry name" value="P-loop_NTPase"/>
</dbReference>
<dbReference type="STRING" id="796604.A0A2X0NAK6"/>
<dbReference type="Gene3D" id="3.10.20.30">
    <property type="match status" value="1"/>
</dbReference>
<dbReference type="InterPro" id="IPR005225">
    <property type="entry name" value="Small_GTP-bd"/>
</dbReference>
<evidence type="ECO:0000313" key="4">
    <source>
        <dbReference type="EMBL" id="SGZ06506.1"/>
    </source>
</evidence>
<dbReference type="GO" id="GO:0003924">
    <property type="term" value="F:GTPase activity"/>
    <property type="evidence" value="ECO:0007669"/>
    <property type="project" value="InterPro"/>
</dbReference>
<dbReference type="InterPro" id="IPR012676">
    <property type="entry name" value="TGS-like"/>
</dbReference>
<feature type="domain" description="OBG-type G" evidence="3">
    <location>
        <begin position="88"/>
        <end position="320"/>
    </location>
</feature>
<name>A0A2X0NAK6_9BASI</name>
<evidence type="ECO:0000256" key="2">
    <source>
        <dbReference type="ARBA" id="ARBA00023134"/>
    </source>
</evidence>
<dbReference type="InterPro" id="IPR045001">
    <property type="entry name" value="DRG"/>
</dbReference>
<dbReference type="Proteomes" id="UP000249464">
    <property type="component" value="Unassembled WGS sequence"/>
</dbReference>
<dbReference type="InterPro" id="IPR006074">
    <property type="entry name" value="GTP1-OBG_CS"/>
</dbReference>
<reference evidence="4 5" key="1">
    <citation type="submission" date="2016-11" db="EMBL/GenBank/DDBJ databases">
        <authorList>
            <person name="Jaros S."/>
            <person name="Januszkiewicz K."/>
            <person name="Wedrychowicz H."/>
        </authorList>
    </citation>
    <scope>NUCLEOTIDE SEQUENCE [LARGE SCALE GENOMIC DNA]</scope>
</reference>
<dbReference type="InterPro" id="IPR012675">
    <property type="entry name" value="Beta-grasp_dom_sf"/>
</dbReference>
<dbReference type="InterPro" id="IPR006073">
    <property type="entry name" value="GTP-bd"/>
</dbReference>
<dbReference type="Pfam" id="PF16897">
    <property type="entry name" value="MMR_HSR1_Xtn"/>
    <property type="match status" value="1"/>
</dbReference>
<keyword evidence="1" id="KW-0547">Nucleotide-binding</keyword>
<dbReference type="EMBL" id="FQNC01000068">
    <property type="protein sequence ID" value="SGZ06506.1"/>
    <property type="molecule type" value="Genomic_DNA"/>
</dbReference>
<evidence type="ECO:0000256" key="1">
    <source>
        <dbReference type="ARBA" id="ARBA00022741"/>
    </source>
</evidence>
<evidence type="ECO:0000259" key="3">
    <source>
        <dbReference type="PROSITE" id="PS51710"/>
    </source>
</evidence>
<dbReference type="PROSITE" id="PS00905">
    <property type="entry name" value="GTP1_OBG"/>
    <property type="match status" value="1"/>
</dbReference>
<organism evidence="4 5">
    <name type="scientific">Microbotryum silenes-dioicae</name>
    <dbReference type="NCBI Taxonomy" id="796604"/>
    <lineage>
        <taxon>Eukaryota</taxon>
        <taxon>Fungi</taxon>
        <taxon>Dikarya</taxon>
        <taxon>Basidiomycota</taxon>
        <taxon>Pucciniomycotina</taxon>
        <taxon>Microbotryomycetes</taxon>
        <taxon>Microbotryales</taxon>
        <taxon>Microbotryaceae</taxon>
        <taxon>Microbotryum</taxon>
    </lineage>
</organism>
<dbReference type="PROSITE" id="PS51710">
    <property type="entry name" value="G_OBG"/>
    <property type="match status" value="1"/>
</dbReference>
<accession>A0A2X0NAK6</accession>
<dbReference type="GO" id="GO:0005525">
    <property type="term" value="F:GTP binding"/>
    <property type="evidence" value="ECO:0007669"/>
    <property type="project" value="UniProtKB-KW"/>
</dbReference>
<dbReference type="PRINTS" id="PR00326">
    <property type="entry name" value="GTP1OBG"/>
</dbReference>
<proteinExistence type="predicted"/>
<dbReference type="SUPFAM" id="SSF52540">
    <property type="entry name" value="P-loop containing nucleoside triphosphate hydrolases"/>
    <property type="match status" value="1"/>
</dbReference>